<dbReference type="AlphaFoldDB" id="A0ABD6A5J3"/>
<dbReference type="Pfam" id="PF15915">
    <property type="entry name" value="BAT"/>
    <property type="match status" value="1"/>
</dbReference>
<comment type="caution">
    <text evidence="5">The sequence shown here is derived from an EMBL/GenBank/DDBJ whole genome shotgun (WGS) entry which is preliminary data.</text>
</comment>
<keyword evidence="6" id="KW-1185">Reference proteome</keyword>
<feature type="domain" description="Bacterioopsin transcriptional activator GAF and HTH associated" evidence="4">
    <location>
        <begin position="12"/>
        <end position="127"/>
    </location>
</feature>
<reference evidence="5 6" key="1">
    <citation type="journal article" date="2019" name="Int. J. Syst. Evol. Microbiol.">
        <title>The Global Catalogue of Microorganisms (GCM) 10K type strain sequencing project: providing services to taxonomists for standard genome sequencing and annotation.</title>
        <authorList>
            <consortium name="The Broad Institute Genomics Platform"/>
            <consortium name="The Broad Institute Genome Sequencing Center for Infectious Disease"/>
            <person name="Wu L."/>
            <person name="Ma J."/>
        </authorList>
    </citation>
    <scope>NUCLEOTIDE SEQUENCE [LARGE SCALE GENOMIC DNA]</scope>
    <source>
        <strain evidence="5 6">PSR21</strain>
    </source>
</reference>
<keyword evidence="1" id="KW-0805">Transcription regulation</keyword>
<dbReference type="PANTHER" id="PTHR34236:SF1">
    <property type="entry name" value="DIMETHYL SULFOXIDE REDUCTASE TRANSCRIPTIONAL ACTIVATOR"/>
    <property type="match status" value="1"/>
</dbReference>
<organism evidence="5 6">
    <name type="scientific">Halomarina halobia</name>
    <dbReference type="NCBI Taxonomy" id="3033386"/>
    <lineage>
        <taxon>Archaea</taxon>
        <taxon>Methanobacteriati</taxon>
        <taxon>Methanobacteriota</taxon>
        <taxon>Stenosarchaea group</taxon>
        <taxon>Halobacteria</taxon>
        <taxon>Halobacteriales</taxon>
        <taxon>Natronomonadaceae</taxon>
        <taxon>Halomarina</taxon>
    </lineage>
</organism>
<proteinExistence type="predicted"/>
<protein>
    <submittedName>
        <fullName evidence="5">Helix-turn-helix domain-containing protein</fullName>
    </submittedName>
</protein>
<dbReference type="InterPro" id="IPR007050">
    <property type="entry name" value="HTH_bacterioopsin"/>
</dbReference>
<dbReference type="Pfam" id="PF04967">
    <property type="entry name" value="HTH_10"/>
    <property type="match status" value="1"/>
</dbReference>
<dbReference type="RefSeq" id="WP_276305034.1">
    <property type="nucleotide sequence ID" value="NZ_CP119992.1"/>
</dbReference>
<gene>
    <name evidence="5" type="ORF">ACFQPE_02320</name>
</gene>
<evidence type="ECO:0000256" key="2">
    <source>
        <dbReference type="ARBA" id="ARBA00023163"/>
    </source>
</evidence>
<name>A0ABD6A5J3_9EURY</name>
<evidence type="ECO:0000259" key="4">
    <source>
        <dbReference type="Pfam" id="PF15915"/>
    </source>
</evidence>
<feature type="domain" description="HTH bat-type" evidence="3">
    <location>
        <begin position="159"/>
        <end position="209"/>
    </location>
</feature>
<accession>A0ABD6A5J3</accession>
<evidence type="ECO:0000313" key="5">
    <source>
        <dbReference type="EMBL" id="MFC7315632.1"/>
    </source>
</evidence>
<evidence type="ECO:0000256" key="1">
    <source>
        <dbReference type="ARBA" id="ARBA00023015"/>
    </source>
</evidence>
<sequence>MVVIAEISLSPSHFPLGAILRDTRDVRVEFERIVPLRKGPLPLFWAKNGDLEAFESRVVESEYVDELTVLERLDNRVLYSVQWNEPKLGFLDGLAATDAVILQAHTQSDENWDFRLLFPSHERLSEFHNICLDGEVSYSLGRIYSLNDPILERDIVDVTPEQRKALLLALHRGYFDTPSQTTLTDLANELDISQQALSQRIRRGNRAILERVLDTSSGDPPIEH</sequence>
<dbReference type="InterPro" id="IPR031803">
    <property type="entry name" value="BAT_GAF/HTH-assoc"/>
</dbReference>
<dbReference type="Proteomes" id="UP001596547">
    <property type="component" value="Unassembled WGS sequence"/>
</dbReference>
<dbReference type="PANTHER" id="PTHR34236">
    <property type="entry name" value="DIMETHYL SULFOXIDE REDUCTASE TRANSCRIPTIONAL ACTIVATOR"/>
    <property type="match status" value="1"/>
</dbReference>
<keyword evidence="2" id="KW-0804">Transcription</keyword>
<evidence type="ECO:0000259" key="3">
    <source>
        <dbReference type="Pfam" id="PF04967"/>
    </source>
</evidence>
<evidence type="ECO:0000313" key="6">
    <source>
        <dbReference type="Proteomes" id="UP001596547"/>
    </source>
</evidence>
<dbReference type="EMBL" id="JBHTBF010000001">
    <property type="protein sequence ID" value="MFC7315632.1"/>
    <property type="molecule type" value="Genomic_DNA"/>
</dbReference>
<dbReference type="GeneID" id="79314603"/>